<dbReference type="InterPro" id="IPR013780">
    <property type="entry name" value="Glyco_hydro_b"/>
</dbReference>
<name>A0AAW2QW66_9LAMI</name>
<comment type="similarity">
    <text evidence="1 2">Belongs to the glycosyl hydrolase 31 family.</text>
</comment>
<reference evidence="6" key="1">
    <citation type="submission" date="2020-06" db="EMBL/GenBank/DDBJ databases">
        <authorList>
            <person name="Li T."/>
            <person name="Hu X."/>
            <person name="Zhang T."/>
            <person name="Song X."/>
            <person name="Zhang H."/>
            <person name="Dai N."/>
            <person name="Sheng W."/>
            <person name="Hou X."/>
            <person name="Wei L."/>
        </authorList>
    </citation>
    <scope>NUCLEOTIDE SEQUENCE</scope>
    <source>
        <strain evidence="6">KEN8</strain>
        <tissue evidence="6">Leaf</tissue>
    </source>
</reference>
<feature type="domain" description="DUF5110" evidence="5">
    <location>
        <begin position="650"/>
        <end position="706"/>
    </location>
</feature>
<dbReference type="Gene3D" id="3.20.20.80">
    <property type="entry name" value="Glycosidases"/>
    <property type="match status" value="3"/>
</dbReference>
<dbReference type="Pfam" id="PF13802">
    <property type="entry name" value="Gal_mutarotas_2"/>
    <property type="match status" value="1"/>
</dbReference>
<dbReference type="GO" id="GO:0004553">
    <property type="term" value="F:hydrolase activity, hydrolyzing O-glycosyl compounds"/>
    <property type="evidence" value="ECO:0007669"/>
    <property type="project" value="InterPro"/>
</dbReference>
<evidence type="ECO:0000259" key="5">
    <source>
        <dbReference type="Pfam" id="PF17137"/>
    </source>
</evidence>
<dbReference type="SUPFAM" id="SSF74650">
    <property type="entry name" value="Galactose mutarotase-like"/>
    <property type="match status" value="1"/>
</dbReference>
<dbReference type="Gene3D" id="2.60.40.1760">
    <property type="entry name" value="glycosyl hydrolase (family 31)"/>
    <property type="match status" value="1"/>
</dbReference>
<evidence type="ECO:0000259" key="4">
    <source>
        <dbReference type="Pfam" id="PF13802"/>
    </source>
</evidence>
<dbReference type="Pfam" id="PF01055">
    <property type="entry name" value="Glyco_hydro_31_2nd"/>
    <property type="match status" value="1"/>
</dbReference>
<dbReference type="EMBL" id="JACGWM010000005">
    <property type="protein sequence ID" value="KAL0371972.1"/>
    <property type="molecule type" value="Genomic_DNA"/>
</dbReference>
<dbReference type="InterPro" id="IPR033403">
    <property type="entry name" value="DUF5110"/>
</dbReference>
<dbReference type="Pfam" id="PF17137">
    <property type="entry name" value="DUF5110"/>
    <property type="match status" value="1"/>
</dbReference>
<protein>
    <submittedName>
        <fullName evidence="6">Alpha-glucosidase 2</fullName>
    </submittedName>
</protein>
<dbReference type="CDD" id="cd14752">
    <property type="entry name" value="GH31_N"/>
    <property type="match status" value="1"/>
</dbReference>
<evidence type="ECO:0000256" key="2">
    <source>
        <dbReference type="RuleBase" id="RU361185"/>
    </source>
</evidence>
<feature type="domain" description="Glycoside hydrolase family 31 N-terminal" evidence="4">
    <location>
        <begin position="75"/>
        <end position="149"/>
    </location>
</feature>
<dbReference type="SUPFAM" id="SSF51445">
    <property type="entry name" value="(Trans)glycosidases"/>
    <property type="match status" value="1"/>
</dbReference>
<reference evidence="6" key="2">
    <citation type="journal article" date="2024" name="Plant">
        <title>Genomic evolution and insights into agronomic trait innovations of Sesamum species.</title>
        <authorList>
            <person name="Miao H."/>
            <person name="Wang L."/>
            <person name="Qu L."/>
            <person name="Liu H."/>
            <person name="Sun Y."/>
            <person name="Le M."/>
            <person name="Wang Q."/>
            <person name="Wei S."/>
            <person name="Zheng Y."/>
            <person name="Lin W."/>
            <person name="Duan Y."/>
            <person name="Cao H."/>
            <person name="Xiong S."/>
            <person name="Wang X."/>
            <person name="Wei L."/>
            <person name="Li C."/>
            <person name="Ma Q."/>
            <person name="Ju M."/>
            <person name="Zhao R."/>
            <person name="Li G."/>
            <person name="Mu C."/>
            <person name="Tian Q."/>
            <person name="Mei H."/>
            <person name="Zhang T."/>
            <person name="Gao T."/>
            <person name="Zhang H."/>
        </authorList>
    </citation>
    <scope>NUCLEOTIDE SEQUENCE</scope>
    <source>
        <strain evidence="6">KEN8</strain>
    </source>
</reference>
<dbReference type="GO" id="GO:0030246">
    <property type="term" value="F:carbohydrate binding"/>
    <property type="evidence" value="ECO:0007669"/>
    <property type="project" value="InterPro"/>
</dbReference>
<dbReference type="PANTHER" id="PTHR22762:SF120">
    <property type="entry name" value="HETEROGLYCAN GLUCOSIDASE 1"/>
    <property type="match status" value="1"/>
</dbReference>
<organism evidence="6">
    <name type="scientific">Sesamum calycinum</name>
    <dbReference type="NCBI Taxonomy" id="2727403"/>
    <lineage>
        <taxon>Eukaryota</taxon>
        <taxon>Viridiplantae</taxon>
        <taxon>Streptophyta</taxon>
        <taxon>Embryophyta</taxon>
        <taxon>Tracheophyta</taxon>
        <taxon>Spermatophyta</taxon>
        <taxon>Magnoliopsida</taxon>
        <taxon>eudicotyledons</taxon>
        <taxon>Gunneridae</taxon>
        <taxon>Pentapetalae</taxon>
        <taxon>asterids</taxon>
        <taxon>lamiids</taxon>
        <taxon>Lamiales</taxon>
        <taxon>Pedaliaceae</taxon>
        <taxon>Sesamum</taxon>
    </lineage>
</organism>
<dbReference type="InterPro" id="IPR025887">
    <property type="entry name" value="Glyco_hydro_31_N_dom"/>
</dbReference>
<evidence type="ECO:0000313" key="6">
    <source>
        <dbReference type="EMBL" id="KAL0371972.1"/>
    </source>
</evidence>
<evidence type="ECO:0000259" key="3">
    <source>
        <dbReference type="Pfam" id="PF01055"/>
    </source>
</evidence>
<sequence length="981" mass="109357">MAGYEGTETRSGKMIFEPILEEGVFRFDCSADDRHAAFPSISFENSKVRDTPLVNVHKVPTYIPSFECVLGQQIVTIEFPLNTSFYGTGEASGQLERTGKRIFTWNTDAWGYGAGTTSLYQSHPWVLAVLPNGEALGVLADTTRRCEIDLRKESNVKLISSSAYPVITFGPFASPVDVLSSFSRAVGYDYLRLVLNYLANDIKSFDVIGVFQIFKMLCDLKHMKICNLTSGGHLAFYSTVIRIIDYKVDLVNQGLLPIDSCMTGTGPIFLCHCELFLCHQSGPWAIISAGGAITLMDEFVRLQRHLGKKEQFPDPKTLADDLHQHGFKAIWMLDPGIKKEEGYFVYDSGSKRDIWIQTAEGKPFVGDVWPGPCVFPDFTQSSVRSWWAYLVKDFISNGVDGIWNDMNEPALFKVYGMLMVRSTYEGMKLSNEQKRPFVLTRAGFVGSQRYAATWTGDNLSTWEHLHMSISMVVQLGLSGQPLSGPDIGGFAGNATPKLFGRWMGVGSMFPFCRGHSEADTVDHEPWSFGEELFMVAAAKYIRLFYKLSAEDEHKSSWFEQGDLKKNPYLMRSSIVLSNALTGLLSSTCEEVCRLALRRRYRFLPHIYTLFYMAHTRGIPVATPTFFAGGSIIPVAPPYQHVGEANPTDDLLLLVALNENGKAEGMLFEDDGDGYEYTNGGYLLTTYVAEKQSSVVTVKIDAWGVHGEILQIPMPSESEVSDLVLASEKQLKTRIENAKPIPDLDNVPGHKGTKLSRTPVEVKSGDWALKVVPWFGGRIISMEHLPSGTQWLHSRVDVEGYEEYSSVEYRSAGCSESILSLGKRDLEQAGEVESLQLEGDIGGGLVLERQIYISKDNPRILQIDSGIVAHEVGAGSEDFQELLYPTESYVSFTAVDGSKHEVWPEYGERVFEGDLSPNGEWKLVDKCVGLALVNRFNISQVYKCLIHFGTGTVNLELWSEDRPVSMESPLRISHEYEVTEIP</sequence>
<dbReference type="InterPro" id="IPR000322">
    <property type="entry name" value="Glyco_hydro_31_TIM"/>
</dbReference>
<dbReference type="InterPro" id="IPR030458">
    <property type="entry name" value="Glyco_hydro_31_AS"/>
</dbReference>
<dbReference type="PROSITE" id="PS00129">
    <property type="entry name" value="GLYCOSYL_HYDROL_F31_1"/>
    <property type="match status" value="1"/>
</dbReference>
<proteinExistence type="inferred from homology"/>
<dbReference type="Gene3D" id="2.60.40.1180">
    <property type="entry name" value="Golgi alpha-mannosidase II"/>
    <property type="match status" value="1"/>
</dbReference>
<keyword evidence="2" id="KW-0326">Glycosidase</keyword>
<feature type="domain" description="Glycoside hydrolase family 31 TIM barrel" evidence="3">
    <location>
        <begin position="308"/>
        <end position="547"/>
    </location>
</feature>
<comment type="caution">
    <text evidence="6">The sequence shown here is derived from an EMBL/GenBank/DDBJ whole genome shotgun (WGS) entry which is preliminary data.</text>
</comment>
<dbReference type="GO" id="GO:0005975">
    <property type="term" value="P:carbohydrate metabolic process"/>
    <property type="evidence" value="ECO:0007669"/>
    <property type="project" value="InterPro"/>
</dbReference>
<dbReference type="InterPro" id="IPR011013">
    <property type="entry name" value="Gal_mutarotase_sf_dom"/>
</dbReference>
<accession>A0AAW2QW66</accession>
<evidence type="ECO:0000256" key="1">
    <source>
        <dbReference type="ARBA" id="ARBA00007806"/>
    </source>
</evidence>
<dbReference type="InterPro" id="IPR017853">
    <property type="entry name" value="GH"/>
</dbReference>
<dbReference type="AlphaFoldDB" id="A0AAW2QW66"/>
<gene>
    <name evidence="6" type="ORF">Scaly_0878800</name>
</gene>
<dbReference type="PANTHER" id="PTHR22762">
    <property type="entry name" value="ALPHA-GLUCOSIDASE"/>
    <property type="match status" value="1"/>
</dbReference>
<keyword evidence="2" id="KW-0378">Hydrolase</keyword>